<comment type="caution">
    <text evidence="1">The sequence shown here is derived from an EMBL/GenBank/DDBJ whole genome shotgun (WGS) entry which is preliminary data.</text>
</comment>
<evidence type="ECO:0000313" key="1">
    <source>
        <dbReference type="EMBL" id="NKY14108.1"/>
    </source>
</evidence>
<dbReference type="AlphaFoldDB" id="A0AA44IDC2"/>
<organism evidence="1 2">
    <name type="scientific">Streptomyces somaliensis (strain ATCC 33201 / DSM 40738 / JCM 12659 / KCTC 9044 / NCTC 11332 / NRRL B-12077 / IP 733)</name>
    <dbReference type="NCBI Taxonomy" id="1134445"/>
    <lineage>
        <taxon>Bacteria</taxon>
        <taxon>Bacillati</taxon>
        <taxon>Actinomycetota</taxon>
        <taxon>Actinomycetes</taxon>
        <taxon>Kitasatosporales</taxon>
        <taxon>Streptomycetaceae</taxon>
        <taxon>Streptomyces</taxon>
    </lineage>
</organism>
<sequence>MSAKGKHRRTRTSPLTRGFVAAGTGGAAIALPLLGTAGAHAAAPAAAPAAA</sequence>
<keyword evidence="2" id="KW-1185">Reference proteome</keyword>
<accession>A0AA44IDC2</accession>
<evidence type="ECO:0000313" key="2">
    <source>
        <dbReference type="Proteomes" id="UP000570003"/>
    </source>
</evidence>
<feature type="non-terminal residue" evidence="1">
    <location>
        <position position="51"/>
    </location>
</feature>
<reference evidence="1 2" key="1">
    <citation type="submission" date="2020-04" db="EMBL/GenBank/DDBJ databases">
        <title>MicrobeNet Type strains.</title>
        <authorList>
            <person name="Nicholson A.C."/>
        </authorList>
    </citation>
    <scope>NUCLEOTIDE SEQUENCE [LARGE SCALE GENOMIC DNA]</scope>
    <source>
        <strain evidence="1 2">DSM 40738</strain>
    </source>
</reference>
<dbReference type="EMBL" id="JAAXOU010000057">
    <property type="protein sequence ID" value="NKY14108.1"/>
    <property type="molecule type" value="Genomic_DNA"/>
</dbReference>
<gene>
    <name evidence="1" type="ORF">HGA06_08015</name>
</gene>
<name>A0AA44IDC2_STRE0</name>
<dbReference type="Proteomes" id="UP000570003">
    <property type="component" value="Unassembled WGS sequence"/>
</dbReference>
<proteinExistence type="predicted"/>
<protein>
    <submittedName>
        <fullName evidence="1">Peptidase</fullName>
    </submittedName>
</protein>